<reference evidence="1 2" key="1">
    <citation type="submission" date="2020-08" db="EMBL/GenBank/DDBJ databases">
        <authorList>
            <person name="Liu C."/>
            <person name="Sun Q."/>
        </authorList>
    </citation>
    <scope>NUCLEOTIDE SEQUENCE [LARGE SCALE GENOMIC DNA]</scope>
    <source>
        <strain evidence="1 2">NSJ-22</strain>
    </source>
</reference>
<evidence type="ECO:0008006" key="3">
    <source>
        <dbReference type="Google" id="ProtNLM"/>
    </source>
</evidence>
<sequence>MRDVKKILEMRSQNSSQRKIAEALKVSRDTVRKVSKAADENNICWSMIPNQNEMEVQKLLFVKETKLNLITKQPDYQYIHKELLRPGTN</sequence>
<comment type="caution">
    <text evidence="1">The sequence shown here is derived from an EMBL/GenBank/DDBJ whole genome shotgun (WGS) entry which is preliminary data.</text>
</comment>
<accession>A0ABR7KES3</accession>
<organism evidence="1 2">
    <name type="scientific">Catenibacterium faecis</name>
    <dbReference type="NCBI Taxonomy" id="2764323"/>
    <lineage>
        <taxon>Bacteria</taxon>
        <taxon>Bacillati</taxon>
        <taxon>Bacillota</taxon>
        <taxon>Erysipelotrichia</taxon>
        <taxon>Erysipelotrichales</taxon>
        <taxon>Coprobacillaceae</taxon>
        <taxon>Catenibacterium</taxon>
    </lineage>
</organism>
<keyword evidence="2" id="KW-1185">Reference proteome</keyword>
<evidence type="ECO:0000313" key="2">
    <source>
        <dbReference type="Proteomes" id="UP000603474"/>
    </source>
</evidence>
<proteinExistence type="predicted"/>
<dbReference type="InterPro" id="IPR036388">
    <property type="entry name" value="WH-like_DNA-bd_sf"/>
</dbReference>
<name>A0ABR7KES3_9FIRM</name>
<protein>
    <recommendedName>
        <fullName evidence="3">Transposase and inactivated derivatives</fullName>
    </recommendedName>
</protein>
<dbReference type="EMBL" id="JACRWG010000111">
    <property type="protein sequence ID" value="MBC6011079.1"/>
    <property type="molecule type" value="Genomic_DNA"/>
</dbReference>
<dbReference type="Gene3D" id="1.10.10.10">
    <property type="entry name" value="Winged helix-like DNA-binding domain superfamily/Winged helix DNA-binding domain"/>
    <property type="match status" value="1"/>
</dbReference>
<evidence type="ECO:0000313" key="1">
    <source>
        <dbReference type="EMBL" id="MBC6011079.1"/>
    </source>
</evidence>
<gene>
    <name evidence="1" type="ORF">H8909_12840</name>
</gene>
<dbReference type="Proteomes" id="UP000603474">
    <property type="component" value="Unassembled WGS sequence"/>
</dbReference>
<dbReference type="RefSeq" id="WP_187013103.1">
    <property type="nucleotide sequence ID" value="NZ_JACRWG010000111.1"/>
</dbReference>